<keyword evidence="4" id="KW-1185">Reference proteome</keyword>
<dbReference type="SUPFAM" id="SSF53756">
    <property type="entry name" value="UDP-Glycosyltransferase/glycogen phosphorylase"/>
    <property type="match status" value="1"/>
</dbReference>
<dbReference type="Proteomes" id="UP001526426">
    <property type="component" value="Unassembled WGS sequence"/>
</dbReference>
<dbReference type="Gene3D" id="3.40.50.2000">
    <property type="entry name" value="Glycogen Phosphorylase B"/>
    <property type="match status" value="2"/>
</dbReference>
<dbReference type="Pfam" id="PF00534">
    <property type="entry name" value="Glycos_transf_1"/>
    <property type="match status" value="1"/>
</dbReference>
<comment type="caution">
    <text evidence="3">The sequence shown here is derived from an EMBL/GenBank/DDBJ whole genome shotgun (WGS) entry which is preliminary data.</text>
</comment>
<evidence type="ECO:0000313" key="3">
    <source>
        <dbReference type="EMBL" id="MCW6038011.1"/>
    </source>
</evidence>
<feature type="domain" description="Glycosyltransferase subfamily 4-like N-terminal" evidence="2">
    <location>
        <begin position="30"/>
        <end position="200"/>
    </location>
</feature>
<gene>
    <name evidence="3" type="ORF">K4A83_17285</name>
</gene>
<dbReference type="PANTHER" id="PTHR12526:SF622">
    <property type="entry name" value="GLYCOSYLTRANSFERASE (GROUP I)"/>
    <property type="match status" value="1"/>
</dbReference>
<evidence type="ECO:0000259" key="1">
    <source>
        <dbReference type="Pfam" id="PF00534"/>
    </source>
</evidence>
<name>A0ABT3L924_9CYAN</name>
<evidence type="ECO:0000259" key="2">
    <source>
        <dbReference type="Pfam" id="PF13579"/>
    </source>
</evidence>
<dbReference type="EMBL" id="JAIHOM010000103">
    <property type="protein sequence ID" value="MCW6038011.1"/>
    <property type="molecule type" value="Genomic_DNA"/>
</dbReference>
<reference evidence="3 4" key="1">
    <citation type="submission" date="2021-08" db="EMBL/GenBank/DDBJ databases">
        <title>Draft genome sequence of Spirulina subsalsa with high tolerance to salinity and hype-accumulation of phycocyanin.</title>
        <authorList>
            <person name="Pei H."/>
            <person name="Jiang L."/>
        </authorList>
    </citation>
    <scope>NUCLEOTIDE SEQUENCE [LARGE SCALE GENOMIC DNA]</scope>
    <source>
        <strain evidence="3 4">FACHB-351</strain>
    </source>
</reference>
<proteinExistence type="predicted"/>
<organism evidence="3 4">
    <name type="scientific">Spirulina subsalsa FACHB-351</name>
    <dbReference type="NCBI Taxonomy" id="234711"/>
    <lineage>
        <taxon>Bacteria</taxon>
        <taxon>Bacillati</taxon>
        <taxon>Cyanobacteriota</taxon>
        <taxon>Cyanophyceae</taxon>
        <taxon>Spirulinales</taxon>
        <taxon>Spirulinaceae</taxon>
        <taxon>Spirulina</taxon>
    </lineage>
</organism>
<sequence length="410" mass="46579">MPARIWIINQFANTPDVPGHIRQYEIGQFLSNQEYEVEVFASDYNLTQRQYRKLKFGQGYSSENYHKLKWNWLYATPYKINNWQRYVNMLSFCITLFIVGLIKPKPNIIIGSSPQLLAAFTAWLLAKIHGAYFYFEVRDLWPQVLIELGGKSPKNLLVRGLAWIEKFLYKKSNHVIVLASGAVDYVKKRGAANVHWLPNGPNLKEFENNITPKQAKQKYNIPSDCTCLMYTGAHGTANALETIVEACRILDDEYSDKILVILLGDGPDKQDLIKQAKGIQCLEFRDPLPKQEIPKFLQAADGFILTLKNIPLFQYGVSPNKLYDYYASGKPVIVAVGGAVNAEVTTYQLGWAVPPENSKDLAQAMVSFLKTSQEEREAMGERGKNLVHSTYSRRAICQKLSTLIQEDINL</sequence>
<dbReference type="RefSeq" id="WP_265265904.1">
    <property type="nucleotide sequence ID" value="NZ_JAIHOM010000103.1"/>
</dbReference>
<dbReference type="InterPro" id="IPR001296">
    <property type="entry name" value="Glyco_trans_1"/>
</dbReference>
<feature type="domain" description="Glycosyl transferase family 1" evidence="1">
    <location>
        <begin position="215"/>
        <end position="385"/>
    </location>
</feature>
<evidence type="ECO:0000313" key="4">
    <source>
        <dbReference type="Proteomes" id="UP001526426"/>
    </source>
</evidence>
<dbReference type="PANTHER" id="PTHR12526">
    <property type="entry name" value="GLYCOSYLTRANSFERASE"/>
    <property type="match status" value="1"/>
</dbReference>
<accession>A0ABT3L924</accession>
<protein>
    <submittedName>
        <fullName evidence="3">Glycosyltransferase family 4 protein</fullName>
    </submittedName>
</protein>
<dbReference type="InterPro" id="IPR028098">
    <property type="entry name" value="Glyco_trans_4-like_N"/>
</dbReference>
<dbReference type="CDD" id="cd03794">
    <property type="entry name" value="GT4_WbuB-like"/>
    <property type="match status" value="1"/>
</dbReference>
<dbReference type="Pfam" id="PF13579">
    <property type="entry name" value="Glyco_trans_4_4"/>
    <property type="match status" value="1"/>
</dbReference>